<dbReference type="Pfam" id="PF13519">
    <property type="entry name" value="VWA_2"/>
    <property type="match status" value="1"/>
</dbReference>
<evidence type="ECO:0000259" key="3">
    <source>
        <dbReference type="PROSITE" id="PS50234"/>
    </source>
</evidence>
<accession>A0A7W5DIR4</accession>
<sequence length="229" mass="24112">MARSSRPLTLLPAALLLGATPAMAERVGVMVLDASGSMWNRVEGDVTRIEVAREVIDEYLQGRDPEVPLSVLAYGHNRRGDCGDIEVIAAMERQDAATLASRIRALNPQGMTPIAESLRLAAEQIPRTAEAADIILVTDGLETCDGDPCAAAARLAEQGLAIRAHVVGFGLTDSEIQQLSCVTEQTGGELFQTHSGAELASALNQVEQVAAASVAEPEPEPEPEPPAPS</sequence>
<proteinExistence type="predicted"/>
<dbReference type="Gene3D" id="3.40.50.410">
    <property type="entry name" value="von Willebrand factor, type A domain"/>
    <property type="match status" value="1"/>
</dbReference>
<evidence type="ECO:0000313" key="5">
    <source>
        <dbReference type="Proteomes" id="UP000563050"/>
    </source>
</evidence>
<dbReference type="SMART" id="SM00327">
    <property type="entry name" value="VWA"/>
    <property type="match status" value="1"/>
</dbReference>
<organism evidence="4 5">
    <name type="scientific">Halomonas fontilapidosi</name>
    <dbReference type="NCBI Taxonomy" id="616675"/>
    <lineage>
        <taxon>Bacteria</taxon>
        <taxon>Pseudomonadati</taxon>
        <taxon>Pseudomonadota</taxon>
        <taxon>Gammaproteobacteria</taxon>
        <taxon>Oceanospirillales</taxon>
        <taxon>Halomonadaceae</taxon>
        <taxon>Halomonas</taxon>
    </lineage>
</organism>
<dbReference type="RefSeq" id="WP_221199212.1">
    <property type="nucleotide sequence ID" value="NZ_JACHXQ010000002.1"/>
</dbReference>
<name>A0A7W5DIR4_9GAMM</name>
<dbReference type="SUPFAM" id="SSF53300">
    <property type="entry name" value="vWA-like"/>
    <property type="match status" value="1"/>
</dbReference>
<dbReference type="InterPro" id="IPR036465">
    <property type="entry name" value="vWFA_dom_sf"/>
</dbReference>
<evidence type="ECO:0000256" key="2">
    <source>
        <dbReference type="SAM" id="SignalP"/>
    </source>
</evidence>
<keyword evidence="5" id="KW-1185">Reference proteome</keyword>
<feature type="region of interest" description="Disordered" evidence="1">
    <location>
        <begin position="208"/>
        <end position="229"/>
    </location>
</feature>
<evidence type="ECO:0000256" key="1">
    <source>
        <dbReference type="SAM" id="MobiDB-lite"/>
    </source>
</evidence>
<comment type="caution">
    <text evidence="4">The sequence shown here is derived from an EMBL/GenBank/DDBJ whole genome shotgun (WGS) entry which is preliminary data.</text>
</comment>
<feature type="domain" description="VWFA" evidence="3">
    <location>
        <begin position="29"/>
        <end position="206"/>
    </location>
</feature>
<dbReference type="Proteomes" id="UP000563050">
    <property type="component" value="Unassembled WGS sequence"/>
</dbReference>
<evidence type="ECO:0000313" key="4">
    <source>
        <dbReference type="EMBL" id="MBB3183376.1"/>
    </source>
</evidence>
<dbReference type="InterPro" id="IPR002035">
    <property type="entry name" value="VWF_A"/>
</dbReference>
<feature type="chain" id="PRO_5031261018" evidence="2">
    <location>
        <begin position="25"/>
        <end position="229"/>
    </location>
</feature>
<dbReference type="PROSITE" id="PS50234">
    <property type="entry name" value="VWFA"/>
    <property type="match status" value="1"/>
</dbReference>
<feature type="signal peptide" evidence="2">
    <location>
        <begin position="1"/>
        <end position="24"/>
    </location>
</feature>
<gene>
    <name evidence="4" type="ORF">FHR95_000917</name>
</gene>
<dbReference type="EMBL" id="JACHXQ010000002">
    <property type="protein sequence ID" value="MBB3183376.1"/>
    <property type="molecule type" value="Genomic_DNA"/>
</dbReference>
<keyword evidence="2" id="KW-0732">Signal</keyword>
<protein>
    <submittedName>
        <fullName evidence="4">Mg-chelatase subunit ChlD</fullName>
    </submittedName>
</protein>
<dbReference type="CDD" id="cd00198">
    <property type="entry name" value="vWFA"/>
    <property type="match status" value="1"/>
</dbReference>
<reference evidence="4 5" key="1">
    <citation type="submission" date="2020-08" db="EMBL/GenBank/DDBJ databases">
        <title>Genomic Encyclopedia of Type Strains, Phase III (KMG-III): the genomes of soil and plant-associated and newly described type strains.</title>
        <authorList>
            <person name="Whitman W."/>
        </authorList>
    </citation>
    <scope>NUCLEOTIDE SEQUENCE [LARGE SCALE GENOMIC DNA]</scope>
    <source>
        <strain evidence="4 5">CECT 7341</strain>
    </source>
</reference>
<dbReference type="AlphaFoldDB" id="A0A7W5DIR4"/>